<organism evidence="3 4">
    <name type="scientific">Halovulum marinum</name>
    <dbReference type="NCBI Taxonomy" id="2662447"/>
    <lineage>
        <taxon>Bacteria</taxon>
        <taxon>Pseudomonadati</taxon>
        <taxon>Pseudomonadota</taxon>
        <taxon>Alphaproteobacteria</taxon>
        <taxon>Rhodobacterales</taxon>
        <taxon>Paracoccaceae</taxon>
        <taxon>Halovulum</taxon>
    </lineage>
</organism>
<dbReference type="GO" id="GO:0016811">
    <property type="term" value="F:hydrolase activity, acting on carbon-nitrogen (but not peptide) bonds, in linear amides"/>
    <property type="evidence" value="ECO:0007669"/>
    <property type="project" value="InterPro"/>
</dbReference>
<feature type="domain" description="CN hydrolase" evidence="2">
    <location>
        <begin position="1"/>
        <end position="253"/>
    </location>
</feature>
<reference evidence="3 4" key="1">
    <citation type="submission" date="2019-10" db="EMBL/GenBank/DDBJ databases">
        <title>Cognatihalovulum marinum gen. nov. sp. nov., a new member of the family Rhodobacteraceae isolated from deep seawater of the Northwest Indian Ocean.</title>
        <authorList>
            <person name="Ruan C."/>
            <person name="Wang J."/>
            <person name="Zheng X."/>
            <person name="Song L."/>
            <person name="Zhu Y."/>
            <person name="Huang Y."/>
            <person name="Lu Z."/>
            <person name="Du W."/>
            <person name="Huang L."/>
            <person name="Dai X."/>
        </authorList>
    </citation>
    <scope>NUCLEOTIDE SEQUENCE [LARGE SCALE GENOMIC DNA]</scope>
    <source>
        <strain evidence="3 4">2CG4</strain>
    </source>
</reference>
<dbReference type="InterPro" id="IPR003010">
    <property type="entry name" value="C-N_Hydrolase"/>
</dbReference>
<sequence length="279" mass="29646">MRAGLVQLTSSDEPTENLAAATATIRRAAADGARLVLTPEVTNCVSASRRRQNEVLRAEAEDPVLDGLRDLAAELGIHLLIGSLALKTEGARFANRSLLVAPDGAIAARYDKIHMFDVDLGGGEAYRESDGFRPGARAVTAALPGGPVLGLSICYDLRFAALYRTLAQAGAQVLTVPSAFTRPTGRAHWEPLLRARAIETGCYVLAPAQTGDHPARAGRSRSTWGHSMAVSPWGEVLLDMGDAPGAAVVDLDLDTVAEARRRIPSLAHDRPFRPPVSDD</sequence>
<dbReference type="Pfam" id="PF00795">
    <property type="entry name" value="CN_hydrolase"/>
    <property type="match status" value="1"/>
</dbReference>
<dbReference type="Gene3D" id="3.60.110.10">
    <property type="entry name" value="Carbon-nitrogen hydrolase"/>
    <property type="match status" value="1"/>
</dbReference>
<dbReference type="PANTHER" id="PTHR23088">
    <property type="entry name" value="NITRILASE-RELATED"/>
    <property type="match status" value="1"/>
</dbReference>
<evidence type="ECO:0000256" key="1">
    <source>
        <dbReference type="ARBA" id="ARBA00022801"/>
    </source>
</evidence>
<name>A0A6L5YYX9_9RHOB</name>
<evidence type="ECO:0000313" key="3">
    <source>
        <dbReference type="EMBL" id="MSU89418.1"/>
    </source>
</evidence>
<keyword evidence="4" id="KW-1185">Reference proteome</keyword>
<dbReference type="InterPro" id="IPR045254">
    <property type="entry name" value="Nit1/2_C-N_Hydrolase"/>
</dbReference>
<accession>A0A6L5YYX9</accession>
<dbReference type="AlphaFoldDB" id="A0A6L5YYX9"/>
<gene>
    <name evidence="3" type="ORF">GE300_07290</name>
</gene>
<proteinExistence type="predicted"/>
<keyword evidence="1 3" id="KW-0378">Hydrolase</keyword>
<dbReference type="InterPro" id="IPR036526">
    <property type="entry name" value="C-N_Hydrolase_sf"/>
</dbReference>
<dbReference type="SUPFAM" id="SSF56317">
    <property type="entry name" value="Carbon-nitrogen hydrolase"/>
    <property type="match status" value="1"/>
</dbReference>
<dbReference type="EMBL" id="WIND01000004">
    <property type="protein sequence ID" value="MSU89418.1"/>
    <property type="molecule type" value="Genomic_DNA"/>
</dbReference>
<dbReference type="Proteomes" id="UP000474957">
    <property type="component" value="Unassembled WGS sequence"/>
</dbReference>
<evidence type="ECO:0000259" key="2">
    <source>
        <dbReference type="PROSITE" id="PS50263"/>
    </source>
</evidence>
<dbReference type="CDD" id="cd07572">
    <property type="entry name" value="nit"/>
    <property type="match status" value="1"/>
</dbReference>
<dbReference type="PANTHER" id="PTHR23088:SF27">
    <property type="entry name" value="DEAMINATED GLUTATHIONE AMIDASE"/>
    <property type="match status" value="1"/>
</dbReference>
<comment type="caution">
    <text evidence="3">The sequence shown here is derived from an EMBL/GenBank/DDBJ whole genome shotgun (WGS) entry which is preliminary data.</text>
</comment>
<protein>
    <submittedName>
        <fullName evidence="3">Carbon-nitrogen hydrolase family protein</fullName>
    </submittedName>
</protein>
<evidence type="ECO:0000313" key="4">
    <source>
        <dbReference type="Proteomes" id="UP000474957"/>
    </source>
</evidence>
<dbReference type="PROSITE" id="PS50263">
    <property type="entry name" value="CN_HYDROLASE"/>
    <property type="match status" value="1"/>
</dbReference>
<dbReference type="RefSeq" id="WP_154445907.1">
    <property type="nucleotide sequence ID" value="NZ_WIND01000004.1"/>
</dbReference>